<evidence type="ECO:0000256" key="2">
    <source>
        <dbReference type="SAM" id="MobiDB-lite"/>
    </source>
</evidence>
<organism evidence="3 4">
    <name type="scientific">Aspergillus calidoustus</name>
    <dbReference type="NCBI Taxonomy" id="454130"/>
    <lineage>
        <taxon>Eukaryota</taxon>
        <taxon>Fungi</taxon>
        <taxon>Dikarya</taxon>
        <taxon>Ascomycota</taxon>
        <taxon>Pezizomycotina</taxon>
        <taxon>Eurotiomycetes</taxon>
        <taxon>Eurotiomycetidae</taxon>
        <taxon>Eurotiales</taxon>
        <taxon>Aspergillaceae</taxon>
        <taxon>Aspergillus</taxon>
        <taxon>Aspergillus subgen. Nidulantes</taxon>
    </lineage>
</organism>
<dbReference type="Proteomes" id="UP000054771">
    <property type="component" value="Unassembled WGS sequence"/>
</dbReference>
<feature type="region of interest" description="Disordered" evidence="2">
    <location>
        <begin position="245"/>
        <end position="265"/>
    </location>
</feature>
<feature type="region of interest" description="Disordered" evidence="2">
    <location>
        <begin position="294"/>
        <end position="323"/>
    </location>
</feature>
<dbReference type="PANTHER" id="PTHR38887:SF1">
    <property type="entry name" value="RAS MODIFICATION PROTEIN ERF4"/>
    <property type="match status" value="1"/>
</dbReference>
<dbReference type="InterPro" id="IPR053221">
    <property type="entry name" value="Burnettramic_acid_biosynth"/>
</dbReference>
<dbReference type="EMBL" id="CDMC01000008">
    <property type="protein sequence ID" value="CEL06886.1"/>
    <property type="molecule type" value="Genomic_DNA"/>
</dbReference>
<dbReference type="OMA" id="VAKLEWL"/>
<protein>
    <submittedName>
        <fullName evidence="3">Uncharacterized protein</fullName>
    </submittedName>
</protein>
<proteinExistence type="predicted"/>
<reference evidence="4" key="1">
    <citation type="journal article" date="2016" name="Genome Announc.">
        <title>Draft genome sequences of fungus Aspergillus calidoustus.</title>
        <authorList>
            <person name="Horn F."/>
            <person name="Linde J."/>
            <person name="Mattern D.J."/>
            <person name="Walther G."/>
            <person name="Guthke R."/>
            <person name="Scherlach K."/>
            <person name="Martin K."/>
            <person name="Brakhage A.A."/>
            <person name="Petzke L."/>
            <person name="Valiante V."/>
        </authorList>
    </citation>
    <scope>NUCLEOTIDE SEQUENCE [LARGE SCALE GENOMIC DNA]</scope>
    <source>
        <strain evidence="4">SF006504</strain>
    </source>
</reference>
<feature type="coiled-coil region" evidence="1">
    <location>
        <begin position="323"/>
        <end position="350"/>
    </location>
</feature>
<evidence type="ECO:0000313" key="4">
    <source>
        <dbReference type="Proteomes" id="UP000054771"/>
    </source>
</evidence>
<keyword evidence="4" id="KW-1185">Reference proteome</keyword>
<name>A0A0U5G584_ASPCI</name>
<accession>A0A0U5G584</accession>
<evidence type="ECO:0000313" key="3">
    <source>
        <dbReference type="EMBL" id="CEL06886.1"/>
    </source>
</evidence>
<dbReference type="OrthoDB" id="3068835at2759"/>
<dbReference type="AlphaFoldDB" id="A0A0U5G584"/>
<evidence type="ECO:0000256" key="1">
    <source>
        <dbReference type="SAM" id="Coils"/>
    </source>
</evidence>
<sequence length="359" mass="40302">MADQPTGQGPSPILPANVSPVGPPPQIYTAPFRPIVIPQVSKSSQSTIITPFLRAYSATLSSPPYGITQSDFLTFLDGLNAVWIANPVLQATSIAGQVMGVIHPVEIAGLVLETVSEVASEGSSYLRTRRYLKKMNAVVFEPRGFRVRICGFEDMLDTIGVSERWVRGCLEMRKSADEEADVTLEKLERLLASVNETGGEIVHPRLRLLHALEGYVAPLDRVDMPVDTQQQSSVLRRLHASYAAREEQKRTEGLEKKQNEGRNRQVAKYREAIEGVQRKNKEIAKIQERITEAEGKRGDDEKASTKKIGRLTSEMGKVEKEKQRKVKEKLRDAEKVLEKLEQKEMEETMKIKWLVISRI</sequence>
<gene>
    <name evidence="3" type="ORF">ASPCAL10055</name>
</gene>
<dbReference type="PANTHER" id="PTHR38887">
    <property type="entry name" value="CHROMOSOME 21, WHOLE GENOME SHOTGUN SEQUENCE"/>
    <property type="match status" value="1"/>
</dbReference>
<keyword evidence="1" id="KW-0175">Coiled coil</keyword>
<feature type="compositionally biased region" description="Basic and acidic residues" evidence="2">
    <location>
        <begin position="294"/>
        <end position="304"/>
    </location>
</feature>